<accession>A0A1F7WLA7</accession>
<comment type="caution">
    <text evidence="1">The sequence shown here is derived from an EMBL/GenBank/DDBJ whole genome shotgun (WGS) entry which is preliminary data.</text>
</comment>
<evidence type="ECO:0000313" key="2">
    <source>
        <dbReference type="Proteomes" id="UP000178735"/>
    </source>
</evidence>
<sequence>MTDNTAAGQFTYIFAGSVPLNIKIHSMLEAELDFVTLDPAPEWVTRDCAVVVKIKKRDLGRAKKILKNLNISNIEYFA</sequence>
<dbReference type="EMBL" id="MGFH01000160">
    <property type="protein sequence ID" value="OGM03610.1"/>
    <property type="molecule type" value="Genomic_DNA"/>
</dbReference>
<name>A0A1F7WLA7_9BACT</name>
<protein>
    <submittedName>
        <fullName evidence="1">Uncharacterized protein</fullName>
    </submittedName>
</protein>
<organism evidence="1 2">
    <name type="scientific">Candidatus Wallbacteria bacterium GWC2_49_35</name>
    <dbReference type="NCBI Taxonomy" id="1817813"/>
    <lineage>
        <taxon>Bacteria</taxon>
        <taxon>Candidatus Walliibacteriota</taxon>
    </lineage>
</organism>
<evidence type="ECO:0000313" key="1">
    <source>
        <dbReference type="EMBL" id="OGM03610.1"/>
    </source>
</evidence>
<gene>
    <name evidence="1" type="ORF">A2008_06615</name>
</gene>
<dbReference type="AlphaFoldDB" id="A0A1F7WLA7"/>
<dbReference type="STRING" id="1817813.A2008_06615"/>
<reference evidence="1 2" key="1">
    <citation type="journal article" date="2016" name="Nat. Commun.">
        <title>Thousands of microbial genomes shed light on interconnected biogeochemical processes in an aquifer system.</title>
        <authorList>
            <person name="Anantharaman K."/>
            <person name="Brown C.T."/>
            <person name="Hug L.A."/>
            <person name="Sharon I."/>
            <person name="Castelle C.J."/>
            <person name="Probst A.J."/>
            <person name="Thomas B.C."/>
            <person name="Singh A."/>
            <person name="Wilkins M.J."/>
            <person name="Karaoz U."/>
            <person name="Brodie E.L."/>
            <person name="Williams K.H."/>
            <person name="Hubbard S.S."/>
            <person name="Banfield J.F."/>
        </authorList>
    </citation>
    <scope>NUCLEOTIDE SEQUENCE [LARGE SCALE GENOMIC DNA]</scope>
</reference>
<proteinExistence type="predicted"/>
<dbReference type="Proteomes" id="UP000178735">
    <property type="component" value="Unassembled WGS sequence"/>
</dbReference>